<dbReference type="AlphaFoldDB" id="A0A9X0A885"/>
<dbReference type="InterPro" id="IPR053231">
    <property type="entry name" value="GPCR_LN-TM7"/>
</dbReference>
<gene>
    <name evidence="10" type="ORF">OS493_006355</name>
</gene>
<evidence type="ECO:0008006" key="12">
    <source>
        <dbReference type="Google" id="ProtNLM"/>
    </source>
</evidence>
<dbReference type="InterPro" id="IPR017981">
    <property type="entry name" value="GPCR_2-like_7TM"/>
</dbReference>
<feature type="transmembrane region" description="Helical" evidence="7">
    <location>
        <begin position="795"/>
        <end position="817"/>
    </location>
</feature>
<dbReference type="Proteomes" id="UP001163046">
    <property type="component" value="Unassembled WGS sequence"/>
</dbReference>
<dbReference type="GO" id="GO:0016020">
    <property type="term" value="C:membrane"/>
    <property type="evidence" value="ECO:0007669"/>
    <property type="project" value="UniProtKB-SubCell"/>
</dbReference>
<dbReference type="PROSITE" id="PS50261">
    <property type="entry name" value="G_PROTEIN_RECEP_F2_4"/>
    <property type="match status" value="1"/>
</dbReference>
<dbReference type="InterPro" id="IPR000832">
    <property type="entry name" value="GPCR_2_secretin-like"/>
</dbReference>
<proteinExistence type="predicted"/>
<dbReference type="GO" id="GO:0004930">
    <property type="term" value="F:G protein-coupled receptor activity"/>
    <property type="evidence" value="ECO:0007669"/>
    <property type="project" value="InterPro"/>
</dbReference>
<dbReference type="OrthoDB" id="5966762at2759"/>
<keyword evidence="5" id="KW-1015">Disulfide bond</keyword>
<name>A0A9X0A885_9CNID</name>
<evidence type="ECO:0000313" key="10">
    <source>
        <dbReference type="EMBL" id="KAJ7393384.1"/>
    </source>
</evidence>
<keyword evidence="4 7" id="KW-0472">Membrane</keyword>
<accession>A0A9X0A885</accession>
<evidence type="ECO:0000256" key="1">
    <source>
        <dbReference type="ARBA" id="ARBA00004141"/>
    </source>
</evidence>
<dbReference type="Gene3D" id="1.20.1070.10">
    <property type="entry name" value="Rhodopsin 7-helix transmembrane proteins"/>
    <property type="match status" value="2"/>
</dbReference>
<organism evidence="10 11">
    <name type="scientific">Desmophyllum pertusum</name>
    <dbReference type="NCBI Taxonomy" id="174260"/>
    <lineage>
        <taxon>Eukaryota</taxon>
        <taxon>Metazoa</taxon>
        <taxon>Cnidaria</taxon>
        <taxon>Anthozoa</taxon>
        <taxon>Hexacorallia</taxon>
        <taxon>Scleractinia</taxon>
        <taxon>Caryophylliina</taxon>
        <taxon>Caryophylliidae</taxon>
        <taxon>Desmophyllum</taxon>
    </lineage>
</organism>
<evidence type="ECO:0000256" key="5">
    <source>
        <dbReference type="ARBA" id="ARBA00023157"/>
    </source>
</evidence>
<feature type="transmembrane region" description="Helical" evidence="7">
    <location>
        <begin position="645"/>
        <end position="664"/>
    </location>
</feature>
<dbReference type="EMBL" id="MU825398">
    <property type="protein sequence ID" value="KAJ7393384.1"/>
    <property type="molecule type" value="Genomic_DNA"/>
</dbReference>
<comment type="caution">
    <text evidence="10">The sequence shown here is derived from an EMBL/GenBank/DDBJ whole genome shotgun (WGS) entry which is preliminary data.</text>
</comment>
<dbReference type="PROSITE" id="PS00524">
    <property type="entry name" value="SMB_1"/>
    <property type="match status" value="1"/>
</dbReference>
<dbReference type="InterPro" id="IPR036024">
    <property type="entry name" value="Somatomedin_B-like_dom_sf"/>
</dbReference>
<dbReference type="PANTHER" id="PTHR45902:SF4">
    <property type="entry name" value="G-PROTEIN COUPLED RECEPTORS FAMILY 2 PROFILE 2 DOMAIN-CONTAINING PROTEIN"/>
    <property type="match status" value="1"/>
</dbReference>
<feature type="transmembrane region" description="Helical" evidence="7">
    <location>
        <begin position="766"/>
        <end position="789"/>
    </location>
</feature>
<evidence type="ECO:0000313" key="11">
    <source>
        <dbReference type="Proteomes" id="UP001163046"/>
    </source>
</evidence>
<feature type="transmembrane region" description="Helical" evidence="7">
    <location>
        <begin position="610"/>
        <end position="633"/>
    </location>
</feature>
<dbReference type="CDD" id="cd15039">
    <property type="entry name" value="7tmB3_Methuselah-like"/>
    <property type="match status" value="1"/>
</dbReference>
<feature type="transmembrane region" description="Helical" evidence="7">
    <location>
        <begin position="725"/>
        <end position="745"/>
    </location>
</feature>
<keyword evidence="11" id="KW-1185">Reference proteome</keyword>
<dbReference type="SMART" id="SM00201">
    <property type="entry name" value="SO"/>
    <property type="match status" value="1"/>
</dbReference>
<feature type="region of interest" description="Disordered" evidence="6">
    <location>
        <begin position="83"/>
        <end position="160"/>
    </location>
</feature>
<dbReference type="Gene3D" id="4.10.410.20">
    <property type="match status" value="1"/>
</dbReference>
<dbReference type="Pfam" id="PF01033">
    <property type="entry name" value="Somatomedin_B"/>
    <property type="match status" value="1"/>
</dbReference>
<dbReference type="Pfam" id="PF00002">
    <property type="entry name" value="7tm_2"/>
    <property type="match status" value="1"/>
</dbReference>
<sequence length="866" mass="98051">MDNVLSRTDLGEYDKARQYMQLQNRFLTYKRQLDSIPEATKQVQEQKQISATPLVNKTTPMTVPVPPVAPSSPLTTVAATPTLVPSALTPPPTVELMSPPKKRKRPRIQLKNYLDDDAQKTYGPFRRSRRKAVETKQNNSEATDSGGNSTPTAFTTALSRTGPAPDSFFLSTLRRNCSPDVALSNGSRWEEHIHVFIQRSFSSLNNTWHGLQRYSCKARCGLEQRNASKEYLPTEYSPRCYCDKLCDDFGDCCFDFVALCRKLVNPENNHQTNEICFGLKRVRRVLYPGYAVWNTCPENWKERSVRQRCQDEDQNDLLRNLPVFDNDSHVTYKNIFCARCNGAVNTSYWKIIYDCKEWFNATTFNFSNDMSLLKERCTVDKKPETFHISFLKRCIPRFQDCNTTSQAKNETYCQTECLRYSFPVCVRDARSIRFRNLQCALCNGFKPSDVETECPGSGTGEGGIIPPLTIFFDFTSTSKYSIVVDDRKERVFRRLDQDLSCSLDAVYDPYAGSCKRIVSIASQTGHGLSKENGTEELNPNCTFIAFNKTDYERLPNGTVYVKRHDKIYSNTEYTIRDNRLLLCVNFSRNVTAAEMVPGIQHQITKTPASLHLLTSIGCIVSMVSLVLLLITYILFVELRNLPGKIIINVAFSLLLYQSFFFSAVKTDDQETCLAVAVLLHYFVLSSFTWMNVMAYDVHRTFTNISGVAANRQGGGCTKRLMKYCLYAWEAPAIVVLICVIVDHVIKGSIGYGNPTSNPISQHRTSVALICVKMASVMGVTWILGIAANLKAVSFLWYPYVVLNSLQGLFIFLSFAVSGRALELYRSKFAAILRNRTTLRTGSNSSAQYICSHTDEKQDTRTQETHL</sequence>
<dbReference type="GO" id="GO:0007166">
    <property type="term" value="P:cell surface receptor signaling pathway"/>
    <property type="evidence" value="ECO:0007669"/>
    <property type="project" value="InterPro"/>
</dbReference>
<feature type="transmembrane region" description="Helical" evidence="7">
    <location>
        <begin position="671"/>
        <end position="690"/>
    </location>
</feature>
<protein>
    <recommendedName>
        <fullName evidence="12">G-protein coupled receptors family 2 profile 2 domain-containing protein</fullName>
    </recommendedName>
</protein>
<evidence type="ECO:0000256" key="3">
    <source>
        <dbReference type="ARBA" id="ARBA00022989"/>
    </source>
</evidence>
<reference evidence="10" key="1">
    <citation type="submission" date="2023-01" db="EMBL/GenBank/DDBJ databases">
        <title>Genome assembly of the deep-sea coral Lophelia pertusa.</title>
        <authorList>
            <person name="Herrera S."/>
            <person name="Cordes E."/>
        </authorList>
    </citation>
    <scope>NUCLEOTIDE SEQUENCE</scope>
    <source>
        <strain evidence="10">USNM1676648</strain>
        <tissue evidence="10">Polyp</tissue>
    </source>
</reference>
<feature type="domain" description="SMB" evidence="9">
    <location>
        <begin position="212"/>
        <end position="264"/>
    </location>
</feature>
<dbReference type="PROSITE" id="PS50958">
    <property type="entry name" value="SMB_2"/>
    <property type="match status" value="1"/>
</dbReference>
<feature type="domain" description="G-protein coupled receptors family 2 profile 2" evidence="8">
    <location>
        <begin position="610"/>
        <end position="816"/>
    </location>
</feature>
<dbReference type="SUPFAM" id="SSF90188">
    <property type="entry name" value="Somatomedin B domain"/>
    <property type="match status" value="1"/>
</dbReference>
<evidence type="ECO:0000259" key="8">
    <source>
        <dbReference type="PROSITE" id="PS50261"/>
    </source>
</evidence>
<evidence type="ECO:0000256" key="2">
    <source>
        <dbReference type="ARBA" id="ARBA00022692"/>
    </source>
</evidence>
<feature type="compositionally biased region" description="Polar residues" evidence="6">
    <location>
        <begin position="135"/>
        <end position="159"/>
    </location>
</feature>
<dbReference type="PANTHER" id="PTHR45902">
    <property type="entry name" value="LATROPHILIN RECEPTOR-LIKE PROTEIN A"/>
    <property type="match status" value="1"/>
</dbReference>
<evidence type="ECO:0000256" key="7">
    <source>
        <dbReference type="SAM" id="Phobius"/>
    </source>
</evidence>
<evidence type="ECO:0000256" key="6">
    <source>
        <dbReference type="SAM" id="MobiDB-lite"/>
    </source>
</evidence>
<keyword evidence="2 7" id="KW-0812">Transmembrane</keyword>
<dbReference type="InterPro" id="IPR001212">
    <property type="entry name" value="Somatomedin_B_dom"/>
</dbReference>
<evidence type="ECO:0000259" key="9">
    <source>
        <dbReference type="PROSITE" id="PS50958"/>
    </source>
</evidence>
<evidence type="ECO:0000256" key="4">
    <source>
        <dbReference type="ARBA" id="ARBA00023136"/>
    </source>
</evidence>
<keyword evidence="3 7" id="KW-1133">Transmembrane helix</keyword>
<comment type="subcellular location">
    <subcellularLocation>
        <location evidence="1">Membrane</location>
        <topology evidence="1">Multi-pass membrane protein</topology>
    </subcellularLocation>
</comment>